<proteinExistence type="predicted"/>
<reference evidence="10" key="1">
    <citation type="journal article" date="2014" name="Int. J. Syst. Evol. Microbiol.">
        <title>Complete genome sequence of Corynebacterium casei LMG S-19264T (=DSM 44701T), isolated from a smear-ripened cheese.</title>
        <authorList>
            <consortium name="US DOE Joint Genome Institute (JGI-PGF)"/>
            <person name="Walter F."/>
            <person name="Albersmeier A."/>
            <person name="Kalinowski J."/>
            <person name="Ruckert C."/>
        </authorList>
    </citation>
    <scope>NUCLEOTIDE SEQUENCE</scope>
    <source>
        <strain evidence="10">KCTC 42097</strain>
    </source>
</reference>
<name>A0A8J3DHN6_9HYPH</name>
<evidence type="ECO:0000256" key="4">
    <source>
        <dbReference type="ARBA" id="ARBA00022679"/>
    </source>
</evidence>
<dbReference type="GO" id="GO:0000155">
    <property type="term" value="F:phosphorelay sensor kinase activity"/>
    <property type="evidence" value="ECO:0007669"/>
    <property type="project" value="InterPro"/>
</dbReference>
<dbReference type="CDD" id="cd00082">
    <property type="entry name" value="HisKA"/>
    <property type="match status" value="1"/>
</dbReference>
<dbReference type="RefSeq" id="WP_189488912.1">
    <property type="nucleotide sequence ID" value="NZ_BMZO01000003.1"/>
</dbReference>
<evidence type="ECO:0000259" key="8">
    <source>
        <dbReference type="PROSITE" id="PS50109"/>
    </source>
</evidence>
<comment type="caution">
    <text evidence="10">The sequence shown here is derived from an EMBL/GenBank/DDBJ whole genome shotgun (WGS) entry which is preliminary data.</text>
</comment>
<dbReference type="CDD" id="cd00130">
    <property type="entry name" value="PAS"/>
    <property type="match status" value="1"/>
</dbReference>
<feature type="compositionally biased region" description="Polar residues" evidence="7">
    <location>
        <begin position="262"/>
        <end position="281"/>
    </location>
</feature>
<protein>
    <recommendedName>
        <fullName evidence="2">histidine kinase</fullName>
        <ecNumber evidence="2">2.7.13.3</ecNumber>
    </recommendedName>
</protein>
<dbReference type="InterPro" id="IPR000014">
    <property type="entry name" value="PAS"/>
</dbReference>
<feature type="region of interest" description="Disordered" evidence="7">
    <location>
        <begin position="472"/>
        <end position="512"/>
    </location>
</feature>
<keyword evidence="5" id="KW-0418">Kinase</keyword>
<dbReference type="Pfam" id="PF00512">
    <property type="entry name" value="HisKA"/>
    <property type="match status" value="1"/>
</dbReference>
<evidence type="ECO:0000256" key="5">
    <source>
        <dbReference type="ARBA" id="ARBA00022777"/>
    </source>
</evidence>
<dbReference type="Gene3D" id="3.30.450.20">
    <property type="entry name" value="PAS domain"/>
    <property type="match status" value="1"/>
</dbReference>
<keyword evidence="6" id="KW-0175">Coiled coil</keyword>
<dbReference type="SMART" id="SM00387">
    <property type="entry name" value="HATPase_c"/>
    <property type="match status" value="1"/>
</dbReference>
<dbReference type="NCBIfam" id="TIGR00229">
    <property type="entry name" value="sensory_box"/>
    <property type="match status" value="1"/>
</dbReference>
<keyword evidence="3" id="KW-0597">Phosphoprotein</keyword>
<dbReference type="CDD" id="cd00075">
    <property type="entry name" value="HATPase"/>
    <property type="match status" value="1"/>
</dbReference>
<evidence type="ECO:0000313" key="11">
    <source>
        <dbReference type="Proteomes" id="UP000641137"/>
    </source>
</evidence>
<keyword evidence="11" id="KW-1185">Reference proteome</keyword>
<dbReference type="SMART" id="SM00091">
    <property type="entry name" value="PAS"/>
    <property type="match status" value="3"/>
</dbReference>
<dbReference type="GO" id="GO:0005886">
    <property type="term" value="C:plasma membrane"/>
    <property type="evidence" value="ECO:0007669"/>
    <property type="project" value="TreeGrafter"/>
</dbReference>
<evidence type="ECO:0000256" key="6">
    <source>
        <dbReference type="SAM" id="Coils"/>
    </source>
</evidence>
<evidence type="ECO:0000256" key="7">
    <source>
        <dbReference type="SAM" id="MobiDB-lite"/>
    </source>
</evidence>
<dbReference type="Gene3D" id="1.10.287.130">
    <property type="match status" value="1"/>
</dbReference>
<evidence type="ECO:0000313" key="10">
    <source>
        <dbReference type="EMBL" id="GHC67736.1"/>
    </source>
</evidence>
<dbReference type="InterPro" id="IPR004358">
    <property type="entry name" value="Sig_transdc_His_kin-like_C"/>
</dbReference>
<dbReference type="GO" id="GO:0009927">
    <property type="term" value="F:histidine phosphotransfer kinase activity"/>
    <property type="evidence" value="ECO:0007669"/>
    <property type="project" value="TreeGrafter"/>
</dbReference>
<dbReference type="Proteomes" id="UP000641137">
    <property type="component" value="Unassembled WGS sequence"/>
</dbReference>
<dbReference type="Gene3D" id="3.30.565.10">
    <property type="entry name" value="Histidine kinase-like ATPase, C-terminal domain"/>
    <property type="match status" value="1"/>
</dbReference>
<dbReference type="PRINTS" id="PR00344">
    <property type="entry name" value="BCTRLSENSOR"/>
</dbReference>
<evidence type="ECO:0000256" key="3">
    <source>
        <dbReference type="ARBA" id="ARBA00022553"/>
    </source>
</evidence>
<dbReference type="InterPro" id="IPR003594">
    <property type="entry name" value="HATPase_dom"/>
</dbReference>
<dbReference type="AlphaFoldDB" id="A0A8J3DHN6"/>
<organism evidence="10 11">
    <name type="scientific">Limoniibacter endophyticus</name>
    <dbReference type="NCBI Taxonomy" id="1565040"/>
    <lineage>
        <taxon>Bacteria</taxon>
        <taxon>Pseudomonadati</taxon>
        <taxon>Pseudomonadota</taxon>
        <taxon>Alphaproteobacteria</taxon>
        <taxon>Hyphomicrobiales</taxon>
        <taxon>Bartonellaceae</taxon>
        <taxon>Limoniibacter</taxon>
    </lineage>
</organism>
<dbReference type="SUPFAM" id="SSF47384">
    <property type="entry name" value="Homodimeric domain of signal transducing histidine kinase"/>
    <property type="match status" value="1"/>
</dbReference>
<dbReference type="SUPFAM" id="SSF55874">
    <property type="entry name" value="ATPase domain of HSP90 chaperone/DNA topoisomerase II/histidine kinase"/>
    <property type="match status" value="1"/>
</dbReference>
<dbReference type="Pfam" id="PF00989">
    <property type="entry name" value="PAS"/>
    <property type="match status" value="1"/>
</dbReference>
<dbReference type="PROSITE" id="PS50112">
    <property type="entry name" value="PAS"/>
    <property type="match status" value="1"/>
</dbReference>
<reference evidence="10" key="2">
    <citation type="submission" date="2020-09" db="EMBL/GenBank/DDBJ databases">
        <authorList>
            <person name="Sun Q."/>
            <person name="Kim S."/>
        </authorList>
    </citation>
    <scope>NUCLEOTIDE SEQUENCE</scope>
    <source>
        <strain evidence="10">KCTC 42097</strain>
    </source>
</reference>
<dbReference type="InterPro" id="IPR003661">
    <property type="entry name" value="HisK_dim/P_dom"/>
</dbReference>
<accession>A0A8J3DHN6</accession>
<comment type="catalytic activity">
    <reaction evidence="1">
        <text>ATP + protein L-histidine = ADP + protein N-phospho-L-histidine.</text>
        <dbReference type="EC" id="2.7.13.3"/>
    </reaction>
</comment>
<feature type="compositionally biased region" description="Low complexity" evidence="7">
    <location>
        <begin position="567"/>
        <end position="584"/>
    </location>
</feature>
<dbReference type="PANTHER" id="PTHR43047:SF72">
    <property type="entry name" value="OSMOSENSING HISTIDINE PROTEIN KINASE SLN1"/>
    <property type="match status" value="1"/>
</dbReference>
<dbReference type="InterPro" id="IPR036097">
    <property type="entry name" value="HisK_dim/P_sf"/>
</dbReference>
<dbReference type="InterPro" id="IPR035965">
    <property type="entry name" value="PAS-like_dom_sf"/>
</dbReference>
<dbReference type="Pfam" id="PF13188">
    <property type="entry name" value="PAS_8"/>
    <property type="match status" value="1"/>
</dbReference>
<dbReference type="PROSITE" id="PS50109">
    <property type="entry name" value="HIS_KIN"/>
    <property type="match status" value="1"/>
</dbReference>
<dbReference type="EC" id="2.7.13.3" evidence="2"/>
<dbReference type="InterPro" id="IPR005467">
    <property type="entry name" value="His_kinase_dom"/>
</dbReference>
<dbReference type="SUPFAM" id="SSF55785">
    <property type="entry name" value="PYP-like sensor domain (PAS domain)"/>
    <property type="match status" value="1"/>
</dbReference>
<evidence type="ECO:0000256" key="2">
    <source>
        <dbReference type="ARBA" id="ARBA00012438"/>
    </source>
</evidence>
<dbReference type="InterPro" id="IPR036890">
    <property type="entry name" value="HATPase_C_sf"/>
</dbReference>
<dbReference type="EMBL" id="BMZO01000003">
    <property type="protein sequence ID" value="GHC67736.1"/>
    <property type="molecule type" value="Genomic_DNA"/>
</dbReference>
<dbReference type="SMART" id="SM00388">
    <property type="entry name" value="HisKA"/>
    <property type="match status" value="1"/>
</dbReference>
<dbReference type="GO" id="GO:0006355">
    <property type="term" value="P:regulation of DNA-templated transcription"/>
    <property type="evidence" value="ECO:0007669"/>
    <property type="project" value="InterPro"/>
</dbReference>
<dbReference type="PANTHER" id="PTHR43047">
    <property type="entry name" value="TWO-COMPONENT HISTIDINE PROTEIN KINASE"/>
    <property type="match status" value="1"/>
</dbReference>
<feature type="region of interest" description="Disordered" evidence="7">
    <location>
        <begin position="550"/>
        <end position="591"/>
    </location>
</feature>
<dbReference type="Pfam" id="PF02518">
    <property type="entry name" value="HATPase_c"/>
    <property type="match status" value="1"/>
</dbReference>
<evidence type="ECO:0000259" key="9">
    <source>
        <dbReference type="PROSITE" id="PS50112"/>
    </source>
</evidence>
<feature type="compositionally biased region" description="Polar residues" evidence="7">
    <location>
        <begin position="472"/>
        <end position="481"/>
    </location>
</feature>
<sequence length="1106" mass="120480">MAYRPHPFIDIVALDPIRAHFVDARAMAVIAPTLDAVLWTNGPGAHLLGFEDVISATGASLSLGFVAKRQIQAMHGFPDAIEETALSLRLFQHGGSATQLIISSLILPDGAKALLLRAPASGIAPELSAALEGIYGDGQHAAIIDRQGHALAADPDFPALELTPETLASALQHIGRDGAVLFKSRVEAQNRALPCGIVRLRDDLHLLITVDETMQEGRPASRAPEAEQSAIAVSQMATEAAEGWHFEHTTNDAGEIRAEEAQVQSRSPEISTPAETVTQTARHTESWIDERPIRFVWRTDAEARLSLVSEEFVYAVGQRPDDLLGVRFAELTQRLRLDDNGEISGLLERRDTWSGRVVHWPVGDSEWLVPVELAALPTYDRDRNFEGFRGFGIARMNEAFRFDENMADAGVAAANRPEQKPADVAPAAPAETMPEKPTPRGHLNNTERAAFREIAERLRPLARRQNEEAQASLFTTVNQPGEASKPAESEPSAKHTEPSSIISHPAEGKDDDRIIKHTIPETSDPAPHSTPRYSTSRLLGDEHLFAEPATTHNIDASSPEELEDASRATASTEATETVVAEESTGASKADAQAEEFALYEREAAREARTMAPQDTSLLDTLPVAVLVHAGDLLHYANETFFTVTGYTDLGAFSAAGGIEELFGEPYAPEPVDESSNETRRTMRLFDANGDERPVKAYLQSISWQGAKALLLAIVEDDAAIVQDANAALEAQVTELSERLEEMRTIVDTATDGVILINNDETIRSISHPAEALFGFDSHQMAGKPFPALFAIESQRPAQDYLRSLANDGVASLMNDGREVIGREAQGRFIPLFMTVGKLPNGSGFCAVVRDITSWKQAEADLKSARLRAEEASSQKTDFLARVSHEIRTPLNAIIGFSELMMDEKLGPLLNERYRDYLRDINRSGTHVLDLVNDLLDISKIEAGAQEMSYEAVSLTETLAETVALMQPQANRERVIIRSSYASNVPEVVADLRSVRQIALNLVSNAIRYTQPGGQVIISTSYEPNGEVIVKVRDTGAGMTQSEIEHALKPFKQINALKRTRGDGTGLGLPLTKAMVEANRARFSISSTPGVGTVVEITFPPTRVLAE</sequence>
<feature type="domain" description="Histidine kinase" evidence="8">
    <location>
        <begin position="881"/>
        <end position="1102"/>
    </location>
</feature>
<feature type="compositionally biased region" description="Basic and acidic residues" evidence="7">
    <location>
        <begin position="485"/>
        <end position="497"/>
    </location>
</feature>
<feature type="region of interest" description="Disordered" evidence="7">
    <location>
        <begin position="262"/>
        <end position="283"/>
    </location>
</feature>
<feature type="coiled-coil region" evidence="6">
    <location>
        <begin position="711"/>
        <end position="745"/>
    </location>
</feature>
<evidence type="ECO:0000256" key="1">
    <source>
        <dbReference type="ARBA" id="ARBA00000085"/>
    </source>
</evidence>
<dbReference type="InterPro" id="IPR013767">
    <property type="entry name" value="PAS_fold"/>
</dbReference>
<keyword evidence="4" id="KW-0808">Transferase</keyword>
<feature type="domain" description="PAS" evidence="9">
    <location>
        <begin position="738"/>
        <end position="808"/>
    </location>
</feature>
<feature type="region of interest" description="Disordered" evidence="7">
    <location>
        <begin position="414"/>
        <end position="446"/>
    </location>
</feature>
<gene>
    <name evidence="10" type="ORF">GCM10010136_12060</name>
</gene>